<protein>
    <submittedName>
        <fullName evidence="2">Glycosyltransferase family 4 protein</fullName>
    </submittedName>
</protein>
<dbReference type="PANTHER" id="PTHR45871:SF1">
    <property type="entry name" value="PHOSPHATIDYLINOSITOL N-ACETYLGLUCOSAMINYLTRANSFERASE SUBUNIT A"/>
    <property type="match status" value="1"/>
</dbReference>
<dbReference type="Gene3D" id="3.40.50.2000">
    <property type="entry name" value="Glycogen Phosphorylase B"/>
    <property type="match status" value="1"/>
</dbReference>
<dbReference type="SUPFAM" id="SSF53756">
    <property type="entry name" value="UDP-Glycosyltransferase/glycogen phosphorylase"/>
    <property type="match status" value="1"/>
</dbReference>
<reference evidence="2 3" key="1">
    <citation type="submission" date="2014-06" db="EMBL/GenBank/DDBJ databases">
        <authorList>
            <consortium name="DOE Joint Genome Institute"/>
            <person name="Kuo A."/>
            <person name="Kohler A."/>
            <person name="Nagy L.G."/>
            <person name="Floudas D."/>
            <person name="Copeland A."/>
            <person name="Barry K.W."/>
            <person name="Cichocki N."/>
            <person name="Veneault-Fourrey C."/>
            <person name="LaButti K."/>
            <person name="Lindquist E.A."/>
            <person name="Lipzen A."/>
            <person name="Lundell T."/>
            <person name="Morin E."/>
            <person name="Murat C."/>
            <person name="Sun H."/>
            <person name="Tunlid A."/>
            <person name="Henrissat B."/>
            <person name="Grigoriev I.V."/>
            <person name="Hibbett D.S."/>
            <person name="Martin F."/>
            <person name="Nordberg H.P."/>
            <person name="Cantor M.N."/>
            <person name="Hua S.X."/>
        </authorList>
    </citation>
    <scope>NUCLEOTIDE SEQUENCE [LARGE SCALE GENOMIC DNA]</scope>
    <source>
        <strain evidence="2 3">ATCC 200175</strain>
    </source>
</reference>
<gene>
    <name evidence="2" type="ORF">PAXINDRAFT_77979</name>
</gene>
<dbReference type="GO" id="GO:0000506">
    <property type="term" value="C:glycosylphosphatidylinositol-N-acetylglucosaminyltransferase (GPI-GnT) complex"/>
    <property type="evidence" value="ECO:0007669"/>
    <property type="project" value="TreeGrafter"/>
</dbReference>
<dbReference type="GO" id="GO:0017176">
    <property type="term" value="F:phosphatidylinositol N-acetylglucosaminyltransferase activity"/>
    <property type="evidence" value="ECO:0007669"/>
    <property type="project" value="TreeGrafter"/>
</dbReference>
<dbReference type="HOGENOM" id="CLU_1533061_0_0_1"/>
<evidence type="ECO:0000313" key="3">
    <source>
        <dbReference type="Proteomes" id="UP000053647"/>
    </source>
</evidence>
<keyword evidence="2" id="KW-0808">Transferase</keyword>
<keyword evidence="1" id="KW-0812">Transmembrane</keyword>
<accession>A0A0C9SYM4</accession>
<evidence type="ECO:0000256" key="1">
    <source>
        <dbReference type="SAM" id="Phobius"/>
    </source>
</evidence>
<dbReference type="Proteomes" id="UP000053647">
    <property type="component" value="Unassembled WGS sequence"/>
</dbReference>
<dbReference type="PANTHER" id="PTHR45871">
    <property type="entry name" value="N-ACETYLGLUCOSAMINYL-PHOSPHATIDYLINOSITOL BIOSYNTHETIC PROTEIN"/>
    <property type="match status" value="1"/>
</dbReference>
<keyword evidence="1" id="KW-0472">Membrane</keyword>
<evidence type="ECO:0000313" key="2">
    <source>
        <dbReference type="EMBL" id="KIJ15119.1"/>
    </source>
</evidence>
<keyword evidence="3" id="KW-1185">Reference proteome</keyword>
<dbReference type="OrthoDB" id="734129at2759"/>
<proteinExistence type="predicted"/>
<dbReference type="AlphaFoldDB" id="A0A0C9SYM4"/>
<name>A0A0C9SYM4_PAXIN</name>
<dbReference type="GO" id="GO:0006506">
    <property type="term" value="P:GPI anchor biosynthetic process"/>
    <property type="evidence" value="ECO:0007669"/>
    <property type="project" value="TreeGrafter"/>
</dbReference>
<dbReference type="EMBL" id="KN819338">
    <property type="protein sequence ID" value="KIJ15119.1"/>
    <property type="molecule type" value="Genomic_DNA"/>
</dbReference>
<feature type="transmembrane region" description="Helical" evidence="1">
    <location>
        <begin position="111"/>
        <end position="130"/>
    </location>
</feature>
<reference evidence="3" key="2">
    <citation type="submission" date="2015-01" db="EMBL/GenBank/DDBJ databases">
        <title>Evolutionary Origins and Diversification of the Mycorrhizal Mutualists.</title>
        <authorList>
            <consortium name="DOE Joint Genome Institute"/>
            <consortium name="Mycorrhizal Genomics Consortium"/>
            <person name="Kohler A."/>
            <person name="Kuo A."/>
            <person name="Nagy L.G."/>
            <person name="Floudas D."/>
            <person name="Copeland A."/>
            <person name="Barry K.W."/>
            <person name="Cichocki N."/>
            <person name="Veneault-Fourrey C."/>
            <person name="LaButti K."/>
            <person name="Lindquist E.A."/>
            <person name="Lipzen A."/>
            <person name="Lundell T."/>
            <person name="Morin E."/>
            <person name="Murat C."/>
            <person name="Riley R."/>
            <person name="Ohm R."/>
            <person name="Sun H."/>
            <person name="Tunlid A."/>
            <person name="Henrissat B."/>
            <person name="Grigoriev I.V."/>
            <person name="Hibbett D.S."/>
            <person name="Martin F."/>
        </authorList>
    </citation>
    <scope>NUCLEOTIDE SEQUENCE [LARGE SCALE GENOMIC DNA]</scope>
    <source>
        <strain evidence="3">ATCC 200175</strain>
    </source>
</reference>
<sequence length="175" mass="20055">MGQRDQGGEGRSCTGLYVVSTRVGGVPEILPEDMISFANPDEDDVFRAISEAIHIVSQGKHDPLEAHERVKSFYDWMEVAERTEAVYNTVIRSDPIDFGTRMQRTMDLGPFAGVIYTTILIVDCLFFLLLEWWMPREDMDFVQAHWKTEVFSELARKASRAHRALTREKISRIDA</sequence>
<organism evidence="2 3">
    <name type="scientific">Paxillus involutus ATCC 200175</name>
    <dbReference type="NCBI Taxonomy" id="664439"/>
    <lineage>
        <taxon>Eukaryota</taxon>
        <taxon>Fungi</taxon>
        <taxon>Dikarya</taxon>
        <taxon>Basidiomycota</taxon>
        <taxon>Agaricomycotina</taxon>
        <taxon>Agaricomycetes</taxon>
        <taxon>Agaricomycetidae</taxon>
        <taxon>Boletales</taxon>
        <taxon>Paxilineae</taxon>
        <taxon>Paxillaceae</taxon>
        <taxon>Paxillus</taxon>
    </lineage>
</organism>
<keyword evidence="1" id="KW-1133">Transmembrane helix</keyword>